<comment type="caution">
    <text evidence="6">The sequence shown here is derived from an EMBL/GenBank/DDBJ whole genome shotgun (WGS) entry which is preliminary data.</text>
</comment>
<dbReference type="RefSeq" id="WP_350400744.1">
    <property type="nucleotide sequence ID" value="NZ_JBELOE010000078.1"/>
</dbReference>
<dbReference type="Pfam" id="PF00005">
    <property type="entry name" value="ABC_tran"/>
    <property type="match status" value="2"/>
</dbReference>
<dbReference type="InterPro" id="IPR003439">
    <property type="entry name" value="ABC_transporter-like_ATP-bd"/>
</dbReference>
<dbReference type="Proteomes" id="UP001467690">
    <property type="component" value="Unassembled WGS sequence"/>
</dbReference>
<keyword evidence="7" id="KW-1185">Reference proteome</keyword>
<dbReference type="Gene3D" id="3.40.50.300">
    <property type="entry name" value="P-loop containing nucleotide triphosphate hydrolases"/>
    <property type="match status" value="2"/>
</dbReference>
<dbReference type="NCBIfam" id="NF008453">
    <property type="entry name" value="PRK11308.1"/>
    <property type="match status" value="2"/>
</dbReference>
<evidence type="ECO:0000256" key="4">
    <source>
        <dbReference type="ARBA" id="ARBA00022840"/>
    </source>
</evidence>
<dbReference type="PANTHER" id="PTHR43776:SF7">
    <property type="entry name" value="D,D-DIPEPTIDE TRANSPORT ATP-BINDING PROTEIN DDPF-RELATED"/>
    <property type="match status" value="1"/>
</dbReference>
<dbReference type="SUPFAM" id="SSF52540">
    <property type="entry name" value="P-loop containing nucleoside triphosphate hydrolases"/>
    <property type="match status" value="2"/>
</dbReference>
<evidence type="ECO:0000256" key="1">
    <source>
        <dbReference type="ARBA" id="ARBA00005417"/>
    </source>
</evidence>
<dbReference type="InterPro" id="IPR017871">
    <property type="entry name" value="ABC_transporter-like_CS"/>
</dbReference>
<reference evidence="6 7" key="1">
    <citation type="submission" date="2024-06" db="EMBL/GenBank/DDBJ databases">
        <authorList>
            <person name="Chen R.Y."/>
        </authorList>
    </citation>
    <scope>NUCLEOTIDE SEQUENCE [LARGE SCALE GENOMIC DNA]</scope>
    <source>
        <strain evidence="6 7">D2</strain>
    </source>
</reference>
<protein>
    <submittedName>
        <fullName evidence="6">ABC transporter ATP-binding protein</fullName>
    </submittedName>
</protein>
<dbReference type="CDD" id="cd03257">
    <property type="entry name" value="ABC_NikE_OppD_transporters"/>
    <property type="match status" value="2"/>
</dbReference>
<name>A0ABV1RDX6_9ALTE</name>
<evidence type="ECO:0000313" key="6">
    <source>
        <dbReference type="EMBL" id="MER2490977.1"/>
    </source>
</evidence>
<gene>
    <name evidence="6" type="ORF">ABS311_03655</name>
</gene>
<dbReference type="InterPro" id="IPR013563">
    <property type="entry name" value="Oligopep_ABC_C"/>
</dbReference>
<dbReference type="Pfam" id="PF08352">
    <property type="entry name" value="oligo_HPY"/>
    <property type="match status" value="2"/>
</dbReference>
<dbReference type="SMART" id="SM00382">
    <property type="entry name" value="AAA"/>
    <property type="match status" value="2"/>
</dbReference>
<dbReference type="GO" id="GO:0005524">
    <property type="term" value="F:ATP binding"/>
    <property type="evidence" value="ECO:0007669"/>
    <property type="project" value="UniProtKB-KW"/>
</dbReference>
<organism evidence="6 7">
    <name type="scientific">Catenovulum sediminis</name>
    <dbReference type="NCBI Taxonomy" id="1740262"/>
    <lineage>
        <taxon>Bacteria</taxon>
        <taxon>Pseudomonadati</taxon>
        <taxon>Pseudomonadota</taxon>
        <taxon>Gammaproteobacteria</taxon>
        <taxon>Alteromonadales</taxon>
        <taxon>Alteromonadaceae</taxon>
        <taxon>Catenovulum</taxon>
    </lineage>
</organism>
<proteinExistence type="inferred from homology"/>
<evidence type="ECO:0000256" key="3">
    <source>
        <dbReference type="ARBA" id="ARBA00022741"/>
    </source>
</evidence>
<sequence>MNDVLNIKDLSVGFKQGDNIRQVIHQISFTIQQGETFALVGESGSGKSVTAMSVLRLLNEPPVTYLGGDIQLQNQSVLKASQKQLRAWRGSHVGVIFQEPMMSLNPLHTIEKQLSETLSIHRGWSLKQSQPKIIEWLNKVGIRNAQNRLKDYPHQFSGGEKQRIMIAMALINEPALLIADEPTTALDVTVQAQILELIQQLKDELNMAVLFISHDLSVVKQIADTVAVMEKGKIVELADSQSLFAKPQHPYTQKLINAEPPDEFRQTREDAPELINIKNLKVWFPIEKGIFRRVSGHVKAVDDISFTIKQGSSLGVVGESGSGKTTLSKALLKLIDSDGELLFNGTNLNQISKQDMTKLRRDLQFVFQDPYGSLSPRMLVSEIIGEGLEINDIGTAQSREQMIIDAMKSVELDPEIRHRYPHEFSGGQRQRIALARALVMQPKFIILDEPTSSLDRTVQFQVLSLLRKLQQAHNLTYLFISHDLKVVKALCDQVVVMRAGKVVEAGSCQAVFEQPQTQYTQALISTAYL</sequence>
<keyword evidence="4 6" id="KW-0067">ATP-binding</keyword>
<keyword evidence="3" id="KW-0547">Nucleotide-binding</keyword>
<accession>A0ABV1RDX6</accession>
<dbReference type="InterPro" id="IPR050319">
    <property type="entry name" value="ABC_transp_ATP-bind"/>
</dbReference>
<evidence type="ECO:0000313" key="7">
    <source>
        <dbReference type="Proteomes" id="UP001467690"/>
    </source>
</evidence>
<dbReference type="InterPro" id="IPR003593">
    <property type="entry name" value="AAA+_ATPase"/>
</dbReference>
<dbReference type="NCBIfam" id="NF007739">
    <property type="entry name" value="PRK10419.1"/>
    <property type="match status" value="2"/>
</dbReference>
<dbReference type="PANTHER" id="PTHR43776">
    <property type="entry name" value="TRANSPORT ATP-BINDING PROTEIN"/>
    <property type="match status" value="1"/>
</dbReference>
<evidence type="ECO:0000259" key="5">
    <source>
        <dbReference type="PROSITE" id="PS50893"/>
    </source>
</evidence>
<feature type="domain" description="ABC transporter" evidence="5">
    <location>
        <begin position="5"/>
        <end position="256"/>
    </location>
</feature>
<evidence type="ECO:0000256" key="2">
    <source>
        <dbReference type="ARBA" id="ARBA00022448"/>
    </source>
</evidence>
<keyword evidence="2" id="KW-0813">Transport</keyword>
<dbReference type="PROSITE" id="PS50893">
    <property type="entry name" value="ABC_TRANSPORTER_2"/>
    <property type="match status" value="2"/>
</dbReference>
<dbReference type="EMBL" id="JBELOE010000078">
    <property type="protein sequence ID" value="MER2490977.1"/>
    <property type="molecule type" value="Genomic_DNA"/>
</dbReference>
<comment type="similarity">
    <text evidence="1">Belongs to the ABC transporter superfamily.</text>
</comment>
<feature type="domain" description="ABC transporter" evidence="5">
    <location>
        <begin position="277"/>
        <end position="524"/>
    </location>
</feature>
<dbReference type="PROSITE" id="PS00211">
    <property type="entry name" value="ABC_TRANSPORTER_1"/>
    <property type="match status" value="2"/>
</dbReference>
<dbReference type="InterPro" id="IPR027417">
    <property type="entry name" value="P-loop_NTPase"/>
</dbReference>